<dbReference type="EMBL" id="FQVT01000014">
    <property type="protein sequence ID" value="SHG51030.1"/>
    <property type="molecule type" value="Genomic_DNA"/>
</dbReference>
<dbReference type="RefSeq" id="WP_072881097.1">
    <property type="nucleotide sequence ID" value="NZ_FQVT01000014.1"/>
</dbReference>
<dbReference type="Proteomes" id="UP000183945">
    <property type="component" value="Unassembled WGS sequence"/>
</dbReference>
<protein>
    <recommendedName>
        <fullName evidence="3">Collagen triple helix repeat-containing protein</fullName>
    </recommendedName>
</protein>
<dbReference type="OrthoDB" id="1247310at2"/>
<accession>A0A1M5KEJ4</accession>
<name>A0A1M5KEJ4_SALEC</name>
<dbReference type="AlphaFoldDB" id="A0A1M5KEJ4"/>
<sequence>MKKLLLILFIFIGFYGNAQVGIGTDMPNPSSQLEIVANDRGVLIPQVPLSGLTDKTTITNGNVESLLVFNTSTTNNIVPGYYYWYNGSWKRIASSDNTNTNIPDNIVIWNSENEEFVYLNKDGDRVNISLNEIANESITTLIDNLDGTYTYTSEDNTVTTINVPADVIGNINNNGIIYEKIINLITSNNFNSSITDNGDGTFTYTNTQGNSTNFDANTTTLVDNGDGTYDLTNADGSTININTNAASNTYDNTNSGLASGNVQDALDEIQQNLEDTSSDFGNIDLTDNGDGTFTFTDGDGNPTNFDANTTTYTNNNDGSYTFTNANGETMTISVVSDVVTNIQNQGDIYNEIINIVGDTSDALVDNDDGTFTHTAMDGTEVTFNANTTSVTETDGVYTFTNPAGNTITTIDTNASALGYDNTNSGLASGNVQDALDEIAGTTGIVSPLSDNGDGSFTYTDESGASTTFDTNNVNVSLASGIYTFNDADGNTITTIDTNASALGYDNTNSGLASGNVQDALDEIQQNLEDTSSDFGNIDLTDNGDGTFTFTDGDGNPTNFDANTTTYTNNNDGSYTFTNANGDSMTVTLVSDVVTNIQNQGDIYNEIINIVGDTSDALVDNGDGTFTHTAMDGTEVTFNANTTSVTETDGVYTFTDPAGNTITTIDTNASALGYDNTNSGLASGNVQDALDEIAGTTGIISPLLDNGDGSFTYTDESGASTTFDTNNVSVSLASGIYTFNDADGNTITTIDTNASAIAFDNSTNQFTANNVQDALEELATLVDTNKGDLTVDGGIEFTGGTDGVNKLLDDMGIQIADGGINTIKLADGAVTAPKLSSGVGAPNQVLTTDGNGNDAQLAWKNIEDFAPAPNFFYMPAVIFETIQTGTGLQRNLYEDYKNQFSGQQFDVAHGASGSSRTYTGGLVGSTGAPSAIHVFESNELYYYITYYDQDVFANLTIDENGVLTYDIINDASPTSYMNIVFVIKNE</sequence>
<reference evidence="2" key="1">
    <citation type="submission" date="2016-11" db="EMBL/GenBank/DDBJ databases">
        <authorList>
            <person name="Varghese N."/>
            <person name="Submissions S."/>
        </authorList>
    </citation>
    <scope>NUCLEOTIDE SEQUENCE [LARGE SCALE GENOMIC DNA]</scope>
    <source>
        <strain evidence="2">DSM 24579</strain>
    </source>
</reference>
<evidence type="ECO:0000313" key="1">
    <source>
        <dbReference type="EMBL" id="SHG51030.1"/>
    </source>
</evidence>
<gene>
    <name evidence="1" type="ORF">SAMN05444483_11441</name>
</gene>
<evidence type="ECO:0008006" key="3">
    <source>
        <dbReference type="Google" id="ProtNLM"/>
    </source>
</evidence>
<dbReference type="STRING" id="1073325.SAMN05444483_11441"/>
<keyword evidence="2" id="KW-1185">Reference proteome</keyword>
<evidence type="ECO:0000313" key="2">
    <source>
        <dbReference type="Proteomes" id="UP000183945"/>
    </source>
</evidence>
<organism evidence="1 2">
    <name type="scientific">Salegentibacter echinorum</name>
    <dbReference type="NCBI Taxonomy" id="1073325"/>
    <lineage>
        <taxon>Bacteria</taxon>
        <taxon>Pseudomonadati</taxon>
        <taxon>Bacteroidota</taxon>
        <taxon>Flavobacteriia</taxon>
        <taxon>Flavobacteriales</taxon>
        <taxon>Flavobacteriaceae</taxon>
        <taxon>Salegentibacter</taxon>
    </lineage>
</organism>
<proteinExistence type="predicted"/>